<organism evidence="3 4">
    <name type="scientific">Skermanella aerolata</name>
    <dbReference type="NCBI Taxonomy" id="393310"/>
    <lineage>
        <taxon>Bacteria</taxon>
        <taxon>Pseudomonadati</taxon>
        <taxon>Pseudomonadota</taxon>
        <taxon>Alphaproteobacteria</taxon>
        <taxon>Rhodospirillales</taxon>
        <taxon>Azospirillaceae</taxon>
        <taxon>Skermanella</taxon>
    </lineage>
</organism>
<sequence>MTTHTLDARDLTCPLPVLRARKAMKHLAPGDILEIAATDPAAVRDFPAFCEATGNELVSAEQTGGVYTFRIRKAGRPDAAG</sequence>
<reference evidence="3 4" key="1">
    <citation type="submission" date="2019-07" db="EMBL/GenBank/DDBJ databases">
        <title>Whole genome shotgun sequence of Skermanella aerolata NBRC 106429.</title>
        <authorList>
            <person name="Hosoyama A."/>
            <person name="Uohara A."/>
            <person name="Ohji S."/>
            <person name="Ichikawa N."/>
        </authorList>
    </citation>
    <scope>NUCLEOTIDE SEQUENCE [LARGE SCALE GENOMIC DNA]</scope>
    <source>
        <strain evidence="3 4">NBRC 106429</strain>
    </source>
</reference>
<dbReference type="OrthoDB" id="9797551at2"/>
<name>A0A512DKK1_9PROT</name>
<proteinExistence type="inferred from homology"/>
<accession>A0A512DKK1</accession>
<evidence type="ECO:0000259" key="2">
    <source>
        <dbReference type="Pfam" id="PF01206"/>
    </source>
</evidence>
<dbReference type="InterPro" id="IPR001455">
    <property type="entry name" value="TusA-like"/>
</dbReference>
<evidence type="ECO:0000256" key="1">
    <source>
        <dbReference type="ARBA" id="ARBA00008984"/>
    </source>
</evidence>
<dbReference type="Pfam" id="PF01206">
    <property type="entry name" value="TusA"/>
    <property type="match status" value="1"/>
</dbReference>
<dbReference type="PANTHER" id="PTHR33279">
    <property type="entry name" value="SULFUR CARRIER PROTEIN YEDF-RELATED"/>
    <property type="match status" value="1"/>
</dbReference>
<dbReference type="SUPFAM" id="SSF64307">
    <property type="entry name" value="SirA-like"/>
    <property type="match status" value="1"/>
</dbReference>
<dbReference type="RefSeq" id="WP_044426000.1">
    <property type="nucleotide sequence ID" value="NZ_JBNPXK010000003.1"/>
</dbReference>
<dbReference type="CDD" id="cd00291">
    <property type="entry name" value="SirA_YedF_YeeD"/>
    <property type="match status" value="1"/>
</dbReference>
<protein>
    <submittedName>
        <fullName evidence="3">Response regulator SirA</fullName>
    </submittedName>
</protein>
<evidence type="ECO:0000313" key="3">
    <source>
        <dbReference type="EMBL" id="GEO37002.1"/>
    </source>
</evidence>
<dbReference type="InterPro" id="IPR036868">
    <property type="entry name" value="TusA-like_sf"/>
</dbReference>
<gene>
    <name evidence="3" type="ORF">SAE02_11500</name>
</gene>
<comment type="similarity">
    <text evidence="1">Belongs to the sulfur carrier protein TusA family.</text>
</comment>
<dbReference type="AlphaFoldDB" id="A0A512DKK1"/>
<dbReference type="PANTHER" id="PTHR33279:SF6">
    <property type="entry name" value="SULFUR CARRIER PROTEIN YEDF-RELATED"/>
    <property type="match status" value="1"/>
</dbReference>
<dbReference type="Gene3D" id="3.30.110.40">
    <property type="entry name" value="TusA-like domain"/>
    <property type="match status" value="1"/>
</dbReference>
<comment type="caution">
    <text evidence="3">The sequence shown here is derived from an EMBL/GenBank/DDBJ whole genome shotgun (WGS) entry which is preliminary data.</text>
</comment>
<keyword evidence="4" id="KW-1185">Reference proteome</keyword>
<feature type="domain" description="UPF0033" evidence="2">
    <location>
        <begin position="4"/>
        <end position="73"/>
    </location>
</feature>
<dbReference type="EMBL" id="BJYZ01000003">
    <property type="protein sequence ID" value="GEO37002.1"/>
    <property type="molecule type" value="Genomic_DNA"/>
</dbReference>
<dbReference type="Proteomes" id="UP000321523">
    <property type="component" value="Unassembled WGS sequence"/>
</dbReference>
<evidence type="ECO:0000313" key="4">
    <source>
        <dbReference type="Proteomes" id="UP000321523"/>
    </source>
</evidence>